<organism evidence="1 2">
    <name type="scientific">Desulfovibrio piger ATCC 29098</name>
    <dbReference type="NCBI Taxonomy" id="411464"/>
    <lineage>
        <taxon>Bacteria</taxon>
        <taxon>Pseudomonadati</taxon>
        <taxon>Thermodesulfobacteriota</taxon>
        <taxon>Desulfovibrionia</taxon>
        <taxon>Desulfovibrionales</taxon>
        <taxon>Desulfovibrionaceae</taxon>
        <taxon>Desulfovibrio</taxon>
    </lineage>
</organism>
<dbReference type="OrthoDB" id="9916949at2"/>
<reference evidence="1 2" key="1">
    <citation type="submission" date="2008-10" db="EMBL/GenBank/DDBJ databases">
        <title>Draft genome sequence of Desulvovibrio piger (ATCC 29098).</title>
        <authorList>
            <person name="Sudarsanam P."/>
            <person name="Ley R."/>
            <person name="Guruge J."/>
            <person name="Turnbaugh P.J."/>
            <person name="Mahowald M."/>
            <person name="Liep D."/>
            <person name="Gordon J."/>
        </authorList>
    </citation>
    <scope>NUCLEOTIDE SEQUENCE [LARGE SCALE GENOMIC DNA]</scope>
    <source>
        <strain evidence="1 2">ATCC 29098</strain>
    </source>
</reference>
<dbReference type="EMBL" id="ABXU01000008">
    <property type="protein sequence ID" value="EEB34911.1"/>
    <property type="molecule type" value="Genomic_DNA"/>
</dbReference>
<dbReference type="RefSeq" id="WP_006003740.1">
    <property type="nucleotide sequence ID" value="NZ_DS996351.1"/>
</dbReference>
<evidence type="ECO:0008006" key="3">
    <source>
        <dbReference type="Google" id="ProtNLM"/>
    </source>
</evidence>
<gene>
    <name evidence="1" type="ORF">DESPIG_00164</name>
</gene>
<comment type="caution">
    <text evidence="1">The sequence shown here is derived from an EMBL/GenBank/DDBJ whole genome shotgun (WGS) entry which is preliminary data.</text>
</comment>
<dbReference type="Proteomes" id="UP000003676">
    <property type="component" value="Unassembled WGS sequence"/>
</dbReference>
<dbReference type="AlphaFoldDB" id="B6WQ41"/>
<name>B6WQ41_9BACT</name>
<accession>B6WQ41</accession>
<dbReference type="HOGENOM" id="CLU_890608_0_0_7"/>
<evidence type="ECO:0000313" key="1">
    <source>
        <dbReference type="EMBL" id="EEB34911.1"/>
    </source>
</evidence>
<sequence>MNIETVNVSTELLNSSFCDKVFNGQIKEAMENSSLYIRQKLYEDGILRRLFESRTVTADELDPIVEPDGVSTDDMPSIICEIEPDASQATFVPFKGTGERRYFHGKRFRIPFAKIEAERITKSKFELMTIRMPITDWLKENQVKMIQEEEDSKFIDTLNEIVADNAAEQAVSVATSTAANTFKDAFAEGMKAMIRMRLPLGKVLMHKNTYIDSLKLKTEDIGFAPQEARFNRGVEGEETFLGLPVVTTIKDNLVKENEIFFFTQPEFFIKFFFLQDATLFMKTEADLIHFHTYESPGLGIGNTKGVVKVTLE</sequence>
<evidence type="ECO:0000313" key="2">
    <source>
        <dbReference type="Proteomes" id="UP000003676"/>
    </source>
</evidence>
<reference evidence="1 2" key="2">
    <citation type="submission" date="2008-10" db="EMBL/GenBank/DDBJ databases">
        <authorList>
            <person name="Fulton L."/>
            <person name="Clifton S."/>
            <person name="Fulton B."/>
            <person name="Xu J."/>
            <person name="Minx P."/>
            <person name="Pepin K.H."/>
            <person name="Johnson M."/>
            <person name="Bhonagiri V."/>
            <person name="Nash W.E."/>
            <person name="Mardis E.R."/>
            <person name="Wilson R.K."/>
        </authorList>
    </citation>
    <scope>NUCLEOTIDE SEQUENCE [LARGE SCALE GENOMIC DNA]</scope>
    <source>
        <strain evidence="1 2">ATCC 29098</strain>
    </source>
</reference>
<protein>
    <recommendedName>
        <fullName evidence="3">Phage capsid family</fullName>
    </recommendedName>
</protein>
<proteinExistence type="predicted"/>